<keyword evidence="3" id="KW-1185">Reference proteome</keyword>
<dbReference type="Proteomes" id="UP001557470">
    <property type="component" value="Unassembled WGS sequence"/>
</dbReference>
<feature type="compositionally biased region" description="Low complexity" evidence="1">
    <location>
        <begin position="551"/>
        <end position="571"/>
    </location>
</feature>
<feature type="region of interest" description="Disordered" evidence="1">
    <location>
        <begin position="75"/>
        <end position="106"/>
    </location>
</feature>
<evidence type="ECO:0000313" key="3">
    <source>
        <dbReference type="Proteomes" id="UP001557470"/>
    </source>
</evidence>
<feature type="region of interest" description="Disordered" evidence="1">
    <location>
        <begin position="450"/>
        <end position="483"/>
    </location>
</feature>
<evidence type="ECO:0000313" key="2">
    <source>
        <dbReference type="EMBL" id="KAL0983752.1"/>
    </source>
</evidence>
<feature type="region of interest" description="Disordered" evidence="1">
    <location>
        <begin position="291"/>
        <end position="311"/>
    </location>
</feature>
<reference evidence="2 3" key="1">
    <citation type="submission" date="2024-06" db="EMBL/GenBank/DDBJ databases">
        <authorList>
            <person name="Pan Q."/>
            <person name="Wen M."/>
            <person name="Jouanno E."/>
            <person name="Zahm M."/>
            <person name="Klopp C."/>
            <person name="Cabau C."/>
            <person name="Louis A."/>
            <person name="Berthelot C."/>
            <person name="Parey E."/>
            <person name="Roest Crollius H."/>
            <person name="Montfort J."/>
            <person name="Robinson-Rechavi M."/>
            <person name="Bouchez O."/>
            <person name="Lampietro C."/>
            <person name="Lopez Roques C."/>
            <person name="Donnadieu C."/>
            <person name="Postlethwait J."/>
            <person name="Bobe J."/>
            <person name="Verreycken H."/>
            <person name="Guiguen Y."/>
        </authorList>
    </citation>
    <scope>NUCLEOTIDE SEQUENCE [LARGE SCALE GENOMIC DNA]</scope>
    <source>
        <strain evidence="2">Up_M1</strain>
        <tissue evidence="2">Testis</tissue>
    </source>
</reference>
<dbReference type="AlphaFoldDB" id="A0ABD0XBV7"/>
<gene>
    <name evidence="2" type="ORF">UPYG_G00132260</name>
</gene>
<feature type="compositionally biased region" description="Polar residues" evidence="1">
    <location>
        <begin position="467"/>
        <end position="483"/>
    </location>
</feature>
<organism evidence="2 3">
    <name type="scientific">Umbra pygmaea</name>
    <name type="common">Eastern mudminnow</name>
    <dbReference type="NCBI Taxonomy" id="75934"/>
    <lineage>
        <taxon>Eukaryota</taxon>
        <taxon>Metazoa</taxon>
        <taxon>Chordata</taxon>
        <taxon>Craniata</taxon>
        <taxon>Vertebrata</taxon>
        <taxon>Euteleostomi</taxon>
        <taxon>Actinopterygii</taxon>
        <taxon>Neopterygii</taxon>
        <taxon>Teleostei</taxon>
        <taxon>Protacanthopterygii</taxon>
        <taxon>Esociformes</taxon>
        <taxon>Umbridae</taxon>
        <taxon>Umbra</taxon>
    </lineage>
</organism>
<protein>
    <submittedName>
        <fullName evidence="2">Uncharacterized protein</fullName>
    </submittedName>
</protein>
<dbReference type="PANTHER" id="PTHR33480">
    <property type="entry name" value="SET DOMAIN-CONTAINING PROTEIN-RELATED"/>
    <property type="match status" value="1"/>
</dbReference>
<evidence type="ECO:0000256" key="1">
    <source>
        <dbReference type="SAM" id="MobiDB-lite"/>
    </source>
</evidence>
<feature type="region of interest" description="Disordered" evidence="1">
    <location>
        <begin position="523"/>
        <end position="628"/>
    </location>
</feature>
<proteinExistence type="predicted"/>
<feature type="compositionally biased region" description="Basic and acidic residues" evidence="1">
    <location>
        <begin position="450"/>
        <end position="466"/>
    </location>
</feature>
<feature type="compositionally biased region" description="Acidic residues" evidence="1">
    <location>
        <begin position="528"/>
        <end position="550"/>
    </location>
</feature>
<comment type="caution">
    <text evidence="2">The sequence shown here is derived from an EMBL/GenBank/DDBJ whole genome shotgun (WGS) entry which is preliminary data.</text>
</comment>
<dbReference type="PANTHER" id="PTHR33480:SF5">
    <property type="entry name" value="SI:DKEY-51D8.9"/>
    <property type="match status" value="1"/>
</dbReference>
<accession>A0ABD0XBV7</accession>
<sequence>MSELQNMNAFLTERLIAAALEISVVFERKISNYQEEILRSNEENKRLKKLLDFCFNPKIKLNRADSQKPAVPFTEELCPQRQSLVHGDTKPIKEEPRSSQDEHTKDTVLIPACVTSDYDQNQPQPIHMDQTLDTRQKDFVATNTKNIQTENYKDVHRVSEPTRNSQSLSTVDPDYFAAQVGTRLCENRAVNVLGHLSCNPEPQPRQPCEQKNTEQIKEEWEEPCTSQEDHIHSRVSEPTSLYTVLEPTRPSRVTEPTSLYTVLEPTSPSRVAEPTSLWKVSEPRSLCTFPQPESPCTVPEPSSPFTLPESTSLSTVAEPTSLCSNPEHSADQSKNMTEVVNVVDTHKVLFLSPDCPPPFLNLSEQEVLPGQQESTTPTHQEETRLVLKEKQWEIDSIMSGGTSDVQLLSALNPYCSSFQRENVEEHFAITSDTQLSSLPVHVEKVLPKRHDCEPDRSQSQKQKKTETISQMVSDSVVTEPNSTSQLLSVEHPYCSNAQIETTEPLHGWGGGRLSREVNRSRTTYLNQDSDDPSSDEDSDFSNWSDEDYSDLDSYSSDSSSSSMDNNIQSDSVVHPPAKRRRPSGGEVDESSRLSNLCDAIQAGTDLSPTDGGKDLKSQTGAGAGSPAKRICRRKEVSHGAAYVMPLTKKGNKNYCLFCGKTYFEFARHLQFQHQDEPDVAKAFSLNKYSEERKMMLTLLMKKGNLQHNVLVARSGTGEMVARSRPRSPSPSEDYMHCLHCHGLYLRRALWLHVKRCPQRPKADEPKHGIRRRTLSQTDFIWIPKPDYVSAGLWKLVGDMNIGEVTFVVRNDKNILLLGEEMFNRLQKNNKSLEYIRQKLRGLARLLIAARKCTPLKSFEDFVLPSNLTHVITAVKAVSGYNEENKMYDCPTLAFDLGRGLRNIARTVQLCAIKSGQPRIAESADAFQHFKWNNVIMAGALSTIDDPKPIAKKHLPSRRRSVKNN</sequence>
<feature type="compositionally biased region" description="Basic and acidic residues" evidence="1">
    <location>
        <begin position="87"/>
        <end position="106"/>
    </location>
</feature>
<dbReference type="EMBL" id="JAGEUA010000004">
    <property type="protein sequence ID" value="KAL0983752.1"/>
    <property type="molecule type" value="Genomic_DNA"/>
</dbReference>
<name>A0ABD0XBV7_UMBPY</name>